<evidence type="ECO:0000313" key="1">
    <source>
        <dbReference type="EMBL" id="PBK87048.1"/>
    </source>
</evidence>
<dbReference type="EMBL" id="KZ293681">
    <property type="protein sequence ID" value="PBK87048.1"/>
    <property type="molecule type" value="Genomic_DNA"/>
</dbReference>
<keyword evidence="2" id="KW-1185">Reference proteome</keyword>
<sequence length="68" mass="7080">MKEAKKAFSDSLLCFVPDCAGNHCTIIAGCARLAQEKSSRPVSRAGTSCSNGLEYFTNKAVSGGFGSC</sequence>
<name>A0A2H3D885_ARMGA</name>
<dbReference type="AlphaFoldDB" id="A0A2H3D885"/>
<protein>
    <submittedName>
        <fullName evidence="1">Uncharacterized protein</fullName>
    </submittedName>
</protein>
<gene>
    <name evidence="1" type="ORF">ARMGADRAFT_476507</name>
</gene>
<dbReference type="InParanoid" id="A0A2H3D885"/>
<reference evidence="2" key="1">
    <citation type="journal article" date="2017" name="Nat. Ecol. Evol.">
        <title>Genome expansion and lineage-specific genetic innovations in the forest pathogenic fungi Armillaria.</title>
        <authorList>
            <person name="Sipos G."/>
            <person name="Prasanna A.N."/>
            <person name="Walter M.C."/>
            <person name="O'Connor E."/>
            <person name="Balint B."/>
            <person name="Krizsan K."/>
            <person name="Kiss B."/>
            <person name="Hess J."/>
            <person name="Varga T."/>
            <person name="Slot J."/>
            <person name="Riley R."/>
            <person name="Boka B."/>
            <person name="Rigling D."/>
            <person name="Barry K."/>
            <person name="Lee J."/>
            <person name="Mihaltcheva S."/>
            <person name="LaButti K."/>
            <person name="Lipzen A."/>
            <person name="Waldron R."/>
            <person name="Moloney N.M."/>
            <person name="Sperisen C."/>
            <person name="Kredics L."/>
            <person name="Vagvoelgyi C."/>
            <person name="Patrignani A."/>
            <person name="Fitzpatrick D."/>
            <person name="Nagy I."/>
            <person name="Doyle S."/>
            <person name="Anderson J.B."/>
            <person name="Grigoriev I.V."/>
            <person name="Gueldener U."/>
            <person name="Muensterkoetter M."/>
            <person name="Nagy L.G."/>
        </authorList>
    </citation>
    <scope>NUCLEOTIDE SEQUENCE [LARGE SCALE GENOMIC DNA]</scope>
    <source>
        <strain evidence="2">Ar21-2</strain>
    </source>
</reference>
<dbReference type="PROSITE" id="PS51257">
    <property type="entry name" value="PROKAR_LIPOPROTEIN"/>
    <property type="match status" value="1"/>
</dbReference>
<evidence type="ECO:0000313" key="2">
    <source>
        <dbReference type="Proteomes" id="UP000217790"/>
    </source>
</evidence>
<proteinExistence type="predicted"/>
<organism evidence="1 2">
    <name type="scientific">Armillaria gallica</name>
    <name type="common">Bulbous honey fungus</name>
    <name type="synonym">Armillaria bulbosa</name>
    <dbReference type="NCBI Taxonomy" id="47427"/>
    <lineage>
        <taxon>Eukaryota</taxon>
        <taxon>Fungi</taxon>
        <taxon>Dikarya</taxon>
        <taxon>Basidiomycota</taxon>
        <taxon>Agaricomycotina</taxon>
        <taxon>Agaricomycetes</taxon>
        <taxon>Agaricomycetidae</taxon>
        <taxon>Agaricales</taxon>
        <taxon>Marasmiineae</taxon>
        <taxon>Physalacriaceae</taxon>
        <taxon>Armillaria</taxon>
    </lineage>
</organism>
<dbReference type="Proteomes" id="UP000217790">
    <property type="component" value="Unassembled WGS sequence"/>
</dbReference>
<accession>A0A2H3D885</accession>